<dbReference type="InterPro" id="IPR042106">
    <property type="entry name" value="Nuo/plastoQ_OxRdtase_6_NuoJ"/>
</dbReference>
<dbReference type="PRINTS" id="PR01434">
    <property type="entry name" value="NADHDHGNASE5"/>
</dbReference>
<feature type="domain" description="MrpA C-terminal/MbhE" evidence="16">
    <location>
        <begin position="697"/>
        <end position="771"/>
    </location>
</feature>
<evidence type="ECO:0000256" key="2">
    <source>
        <dbReference type="ARBA" id="ARBA00022448"/>
    </source>
</evidence>
<feature type="transmembrane region" description="Helical" evidence="11">
    <location>
        <begin position="407"/>
        <end position="435"/>
    </location>
</feature>
<keyword evidence="4" id="KW-1003">Cell membrane</keyword>
<feature type="transmembrane region" description="Helical" evidence="11">
    <location>
        <begin position="364"/>
        <end position="387"/>
    </location>
</feature>
<dbReference type="Pfam" id="PF20501">
    <property type="entry name" value="MbhE"/>
    <property type="match status" value="1"/>
</dbReference>
<keyword evidence="6 11" id="KW-1133">Transmembrane helix</keyword>
<feature type="transmembrane region" description="Helical" evidence="11">
    <location>
        <begin position="845"/>
        <end position="865"/>
    </location>
</feature>
<dbReference type="InterPro" id="IPR001750">
    <property type="entry name" value="ND/Mrp_TM"/>
</dbReference>
<comment type="caution">
    <text evidence="17">The sequence shown here is derived from an EMBL/GenBank/DDBJ whole genome shotgun (WGS) entry which is preliminary data.</text>
</comment>
<evidence type="ECO:0000256" key="6">
    <source>
        <dbReference type="ARBA" id="ARBA00022989"/>
    </source>
</evidence>
<dbReference type="GO" id="GO:0015297">
    <property type="term" value="F:antiporter activity"/>
    <property type="evidence" value="ECO:0007669"/>
    <property type="project" value="UniProtKB-KW"/>
</dbReference>
<feature type="transmembrane region" description="Helical" evidence="11">
    <location>
        <begin position="757"/>
        <end position="775"/>
    </location>
</feature>
<keyword evidence="3" id="KW-0050">Antiport</keyword>
<dbReference type="AlphaFoldDB" id="A0A7W9GSV0"/>
<dbReference type="InterPro" id="IPR050616">
    <property type="entry name" value="CPA3_Na-H_Antiporter_A"/>
</dbReference>
<feature type="domain" description="Na+/H+ antiporter MnhB subunit-related protein" evidence="14">
    <location>
        <begin position="819"/>
        <end position="941"/>
    </location>
</feature>
<dbReference type="Pfam" id="PF00361">
    <property type="entry name" value="Proton_antipo_M"/>
    <property type="match status" value="1"/>
</dbReference>
<keyword evidence="8 11" id="KW-0472">Membrane</keyword>
<feature type="domain" description="NADH-Ubiquinone oxidoreductase (complex I) chain 5 N-terminal" evidence="13">
    <location>
        <begin position="62"/>
        <end position="109"/>
    </location>
</feature>
<feature type="transmembrane region" description="Helical" evidence="11">
    <location>
        <begin position="633"/>
        <end position="652"/>
    </location>
</feature>
<evidence type="ECO:0000259" key="13">
    <source>
        <dbReference type="Pfam" id="PF00662"/>
    </source>
</evidence>
<feature type="transmembrane region" description="Helical" evidence="11">
    <location>
        <begin position="294"/>
        <end position="313"/>
    </location>
</feature>
<evidence type="ECO:0000256" key="4">
    <source>
        <dbReference type="ARBA" id="ARBA00022475"/>
    </source>
</evidence>
<evidence type="ECO:0000313" key="18">
    <source>
        <dbReference type="Proteomes" id="UP000542813"/>
    </source>
</evidence>
<keyword evidence="7" id="KW-0406">Ion transport</keyword>
<dbReference type="GO" id="GO:0005886">
    <property type="term" value="C:plasma membrane"/>
    <property type="evidence" value="ECO:0007669"/>
    <property type="project" value="UniProtKB-SubCell"/>
</dbReference>
<feature type="transmembrane region" description="Helical" evidence="11">
    <location>
        <begin position="76"/>
        <end position="99"/>
    </location>
</feature>
<feature type="domain" description="NADH:quinone oxidoreductase/Mrp antiporter transmembrane" evidence="12">
    <location>
        <begin position="126"/>
        <end position="390"/>
    </location>
</feature>
<dbReference type="Pfam" id="PF04039">
    <property type="entry name" value="MnhB"/>
    <property type="match status" value="1"/>
</dbReference>
<feature type="transmembrane region" description="Helical" evidence="11">
    <location>
        <begin position="239"/>
        <end position="261"/>
    </location>
</feature>
<dbReference type="NCBIfam" id="NF009284">
    <property type="entry name" value="PRK12644.1"/>
    <property type="match status" value="1"/>
</dbReference>
<evidence type="ECO:0000259" key="15">
    <source>
        <dbReference type="Pfam" id="PF13244"/>
    </source>
</evidence>
<evidence type="ECO:0000259" key="12">
    <source>
        <dbReference type="Pfam" id="PF00361"/>
    </source>
</evidence>
<evidence type="ECO:0000256" key="3">
    <source>
        <dbReference type="ARBA" id="ARBA00022449"/>
    </source>
</evidence>
<dbReference type="Pfam" id="PF13244">
    <property type="entry name" value="MbhD"/>
    <property type="match status" value="1"/>
</dbReference>
<feature type="transmembrane region" description="Helical" evidence="11">
    <location>
        <begin position="877"/>
        <end position="900"/>
    </location>
</feature>
<evidence type="ECO:0000256" key="1">
    <source>
        <dbReference type="ARBA" id="ARBA00004651"/>
    </source>
</evidence>
<accession>A0A7W9GSV0</accession>
<keyword evidence="5 9" id="KW-0812">Transmembrane</keyword>
<feature type="transmembrane region" description="Helical" evidence="11">
    <location>
        <begin position="202"/>
        <end position="227"/>
    </location>
</feature>
<evidence type="ECO:0000256" key="10">
    <source>
        <dbReference type="SAM" id="MobiDB-lite"/>
    </source>
</evidence>
<organism evidence="17 18">
    <name type="scientific">Jiangella mangrovi</name>
    <dbReference type="NCBI Taxonomy" id="1524084"/>
    <lineage>
        <taxon>Bacteria</taxon>
        <taxon>Bacillati</taxon>
        <taxon>Actinomycetota</taxon>
        <taxon>Actinomycetes</taxon>
        <taxon>Jiangellales</taxon>
        <taxon>Jiangellaceae</taxon>
        <taxon>Jiangella</taxon>
    </lineage>
</organism>
<feature type="domain" description="MrpA C-terminal/MbhD" evidence="15">
    <location>
        <begin position="617"/>
        <end position="681"/>
    </location>
</feature>
<comment type="subcellular location">
    <subcellularLocation>
        <location evidence="1">Cell membrane</location>
        <topology evidence="1">Multi-pass membrane protein</topology>
    </subcellularLocation>
    <subcellularLocation>
        <location evidence="9">Membrane</location>
        <topology evidence="9">Multi-pass membrane protein</topology>
    </subcellularLocation>
</comment>
<dbReference type="EMBL" id="JACHMM010000001">
    <property type="protein sequence ID" value="MBB5789422.1"/>
    <property type="molecule type" value="Genomic_DNA"/>
</dbReference>
<evidence type="ECO:0000313" key="17">
    <source>
        <dbReference type="EMBL" id="MBB5789422.1"/>
    </source>
</evidence>
<evidence type="ECO:0000259" key="16">
    <source>
        <dbReference type="Pfam" id="PF20501"/>
    </source>
</evidence>
<feature type="transmembrane region" description="Helical" evidence="11">
    <location>
        <begin position="501"/>
        <end position="524"/>
    </location>
</feature>
<reference evidence="17 18" key="1">
    <citation type="submission" date="2020-08" db="EMBL/GenBank/DDBJ databases">
        <title>Sequencing the genomes of 1000 actinobacteria strains.</title>
        <authorList>
            <person name="Klenk H.-P."/>
        </authorList>
    </citation>
    <scope>NUCLEOTIDE SEQUENCE [LARGE SCALE GENOMIC DNA]</scope>
    <source>
        <strain evidence="17 18">DSM 102122</strain>
    </source>
</reference>
<feature type="transmembrane region" description="Helical" evidence="11">
    <location>
        <begin position="658"/>
        <end position="677"/>
    </location>
</feature>
<evidence type="ECO:0000256" key="11">
    <source>
        <dbReference type="SAM" id="Phobius"/>
    </source>
</evidence>
<feature type="transmembrane region" description="Helical" evidence="11">
    <location>
        <begin position="920"/>
        <end position="944"/>
    </location>
</feature>
<dbReference type="Proteomes" id="UP000542813">
    <property type="component" value="Unassembled WGS sequence"/>
</dbReference>
<feature type="transmembrane region" description="Helical" evidence="11">
    <location>
        <begin position="267"/>
        <end position="287"/>
    </location>
</feature>
<evidence type="ECO:0000256" key="7">
    <source>
        <dbReference type="ARBA" id="ARBA00023065"/>
    </source>
</evidence>
<feature type="transmembrane region" description="Helical" evidence="11">
    <location>
        <begin position="697"/>
        <end position="717"/>
    </location>
</feature>
<feature type="transmembrane region" description="Helical" evidence="11">
    <location>
        <begin position="573"/>
        <end position="595"/>
    </location>
</feature>
<dbReference type="InterPro" id="IPR001516">
    <property type="entry name" value="Proton_antipo_N"/>
</dbReference>
<keyword evidence="18" id="KW-1185">Reference proteome</keyword>
<feature type="transmembrane region" description="Helical" evidence="11">
    <location>
        <begin position="319"/>
        <end position="343"/>
    </location>
</feature>
<evidence type="ECO:0000259" key="14">
    <source>
        <dbReference type="Pfam" id="PF04039"/>
    </source>
</evidence>
<dbReference type="Pfam" id="PF00662">
    <property type="entry name" value="Proton_antipo_N"/>
    <property type="match status" value="1"/>
</dbReference>
<evidence type="ECO:0000256" key="8">
    <source>
        <dbReference type="ARBA" id="ARBA00023136"/>
    </source>
</evidence>
<evidence type="ECO:0000256" key="5">
    <source>
        <dbReference type="ARBA" id="ARBA00022692"/>
    </source>
</evidence>
<dbReference type="Gene3D" id="1.20.120.1200">
    <property type="entry name" value="NADH-ubiquinone/plastoquinone oxidoreductase chain 6, subunit NuoJ"/>
    <property type="match status" value="1"/>
</dbReference>
<evidence type="ECO:0000256" key="9">
    <source>
        <dbReference type="RuleBase" id="RU000320"/>
    </source>
</evidence>
<feature type="transmembrane region" description="Helical" evidence="11">
    <location>
        <begin position="817"/>
        <end position="839"/>
    </location>
</feature>
<dbReference type="InterPro" id="IPR007182">
    <property type="entry name" value="MnhB"/>
</dbReference>
<dbReference type="InterPro" id="IPR025383">
    <property type="entry name" value="MrpA_C/MbhD"/>
</dbReference>
<feature type="transmembrane region" description="Helical" evidence="11">
    <location>
        <begin position="456"/>
        <end position="476"/>
    </location>
</feature>
<feature type="transmembrane region" description="Helical" evidence="11">
    <location>
        <begin position="607"/>
        <end position="626"/>
    </location>
</feature>
<feature type="transmembrane region" description="Helical" evidence="11">
    <location>
        <begin position="159"/>
        <end position="182"/>
    </location>
</feature>
<protein>
    <submittedName>
        <fullName evidence="17">Multicomponent Na+:H+ antiporter subunit A</fullName>
    </submittedName>
</protein>
<dbReference type="GO" id="GO:0006811">
    <property type="term" value="P:monoatomic ion transport"/>
    <property type="evidence" value="ECO:0007669"/>
    <property type="project" value="UniProtKB-KW"/>
</dbReference>
<dbReference type="InterPro" id="IPR046806">
    <property type="entry name" value="MrpA_C/MbhE"/>
</dbReference>
<gene>
    <name evidence="17" type="ORF">HD601_003997</name>
</gene>
<feature type="region of interest" description="Disordered" evidence="10">
    <location>
        <begin position="954"/>
        <end position="979"/>
    </location>
</feature>
<name>A0A7W9GSV0_9ACTN</name>
<keyword evidence="2" id="KW-0813">Transport</keyword>
<dbReference type="PANTHER" id="PTHR43373">
    <property type="entry name" value="NA(+)/H(+) ANTIPORTER SUBUNIT"/>
    <property type="match status" value="1"/>
</dbReference>
<proteinExistence type="predicted"/>
<feature type="transmembrane region" description="Helical" evidence="11">
    <location>
        <begin position="106"/>
        <end position="124"/>
    </location>
</feature>
<feature type="transmembrane region" description="Helical" evidence="11">
    <location>
        <begin position="130"/>
        <end position="147"/>
    </location>
</feature>
<dbReference type="PANTHER" id="PTHR43373:SF1">
    <property type="entry name" value="NA(+)_H(+) ANTIPORTER SUBUNIT A"/>
    <property type="match status" value="1"/>
</dbReference>
<sequence length="979" mass="101576">MMLALIAAHLVAAALAPALVAWLRRPALLLLAAVPAAGFGWAVAMTGRVQEGGDVEQTIRWVDELGLELSFRLTTLTWVMTLLVTGVGALVLAYCAAYFRRDDAGLARFAGLLTAFAGAMLGLVLADDLLVLYVFWELTTVLSYLLIGHNPERKANRRAALQALMVTTFGGLAMLVGVIVIGQAAGTYQISAVLADPPGGDAVTVAVVLVLIGAVSKSALIPFHFWLPGAMAAPTPVSAYLHAAAMVKAGVYLVALFAPAFAGLMPWRPLLLTLGVLTMLLGALRALRQTDLKLLLAYGTVSQLGFLIVLVGAGTRSAALAGVAMLVAHALFKAALFLVVGLVDRATGTRDLRELSGLGRRLPVLLVTSVLAAASMAAIPPLAGFVAKESAYLAALDIAETGDGTGIGAFAGWALVAGLAVGSALTAAYSIRFVWGAFAVKPGVPALEASDCRFPTVGFSAAPVVLAAAGLVLGFLGPAETTLLEPYADLFPEGAHEPELALWHGLNAALLLSVASVLVGIALFRWRDGVGRVEGALAPSTDAETTYRTIMRGVDRLAVEVTGTTQRGSLPSYLAVIFLVVVAVPGGVLVVNRLWDGGGSGLDVRAWDSVGQAVVGAIMIAAAVLAARSRRRLKAVVLAGGTGYGMAMLFILHGAPDLALTQVLVETVTLVIFVLVLRRLPTYFSDRPLTASRWWRLGLGVAVGVIMAGLALAASGARTAQPVSDGFAEPAVSYGGGHNIVNVTLVDIRAWDTMGEISVLVVAATGVASLIFLITGRTGRWRPDDAIASAPSPHGRRSHRNLWLRAGRTVAPEGRSILFEVVTRLAFHVVIVFSIYLLFVGHNAPGGGFAGGLVAGLALMVRYLAGGRHELDEAAPVDAGLVLGIGLFVATGTGLVPLLFGGDVLQSAVVDVEVPLIGHVHFVTSLFFDIGVYLVVVGLMLDVLRSLGGGIDRQADGDDSDSDAASDSAEALETAEGVR</sequence>